<evidence type="ECO:0000256" key="2">
    <source>
        <dbReference type="ARBA" id="ARBA00022946"/>
    </source>
</evidence>
<dbReference type="SUPFAM" id="SSF103025">
    <property type="entry name" value="Folate-binding domain"/>
    <property type="match status" value="1"/>
</dbReference>
<dbReference type="InterPro" id="IPR027266">
    <property type="entry name" value="TrmE/GcvT-like"/>
</dbReference>
<evidence type="ECO:0000256" key="1">
    <source>
        <dbReference type="ARBA" id="ARBA00004173"/>
    </source>
</evidence>
<dbReference type="InterPro" id="IPR057460">
    <property type="entry name" value="CAF17_C"/>
</dbReference>
<comment type="similarity">
    <text evidence="4">Belongs to the GcvT family. CAF17/IBA57 subfamily.</text>
</comment>
<dbReference type="InterPro" id="IPR017703">
    <property type="entry name" value="YgfZ/GCV_T_CS"/>
</dbReference>
<dbReference type="NCBIfam" id="TIGR03317">
    <property type="entry name" value="ygfZ_signature"/>
    <property type="match status" value="1"/>
</dbReference>
<keyword evidence="3" id="KW-0496">Mitochondrion</keyword>
<keyword evidence="2" id="KW-0809">Transit peptide</keyword>
<sequence length="369" mass="41661">MVPAALRALVRNVPTVAPVPRRSVLSVTGSQATEFLNGILSSTVPQHSKLPFFSSFLHAQGRVMYDVFVYSHTDPVKGDKGYLIEYDSQPSEATPLIPLIKRYILRSKVKVRDVTEEYDIWSAWGSEKERSWETERNWSWARSGAVEPVWDPEGEWPWGTEDDVIRDRRAVGMGKRMVVRKGDRPQEASGYDVASSDAYLLHRILHGVPEGATDVVPMQAFPMDSNLDVMGGLDFRKGCYVGQELTVRTYHTGVIRKRILPIVIHSPEENPLESDTLPQNIPSFKSDVDIRASIIRAPEDDRPTPRPRGTGKLLSSTQGVGLALLRLEHVEGAKSGDLRLEFEAGEEKKKWAVSPWWPDWWPRQPEEQI</sequence>
<proteinExistence type="inferred from homology"/>
<dbReference type="Proteomes" id="UP000027265">
    <property type="component" value="Unassembled WGS sequence"/>
</dbReference>
<dbReference type="STRING" id="933084.A0A067QCX6"/>
<dbReference type="InterPro" id="IPR045179">
    <property type="entry name" value="YgfZ/GcvT"/>
</dbReference>
<dbReference type="GO" id="GO:0016226">
    <property type="term" value="P:iron-sulfur cluster assembly"/>
    <property type="evidence" value="ECO:0007669"/>
    <property type="project" value="TreeGrafter"/>
</dbReference>
<keyword evidence="7" id="KW-1185">Reference proteome</keyword>
<dbReference type="FunCoup" id="A0A067QCX6">
    <property type="interactions" value="146"/>
</dbReference>
<accession>A0A067QCX6</accession>
<evidence type="ECO:0000259" key="5">
    <source>
        <dbReference type="Pfam" id="PF25455"/>
    </source>
</evidence>
<dbReference type="PANTHER" id="PTHR22602">
    <property type="entry name" value="TRANSFERASE CAF17, MITOCHONDRIAL-RELATED"/>
    <property type="match status" value="1"/>
</dbReference>
<dbReference type="EMBL" id="KL197709">
    <property type="protein sequence ID" value="KDQ64834.1"/>
    <property type="molecule type" value="Genomic_DNA"/>
</dbReference>
<evidence type="ECO:0000256" key="3">
    <source>
        <dbReference type="ARBA" id="ARBA00023128"/>
    </source>
</evidence>
<reference evidence="7" key="1">
    <citation type="journal article" date="2014" name="Proc. Natl. Acad. Sci. U.S.A.">
        <title>Extensive sampling of basidiomycete genomes demonstrates inadequacy of the white-rot/brown-rot paradigm for wood decay fungi.</title>
        <authorList>
            <person name="Riley R."/>
            <person name="Salamov A.A."/>
            <person name="Brown D.W."/>
            <person name="Nagy L.G."/>
            <person name="Floudas D."/>
            <person name="Held B.W."/>
            <person name="Levasseur A."/>
            <person name="Lombard V."/>
            <person name="Morin E."/>
            <person name="Otillar R."/>
            <person name="Lindquist E.A."/>
            <person name="Sun H."/>
            <person name="LaButti K.M."/>
            <person name="Schmutz J."/>
            <person name="Jabbour D."/>
            <person name="Luo H."/>
            <person name="Baker S.E."/>
            <person name="Pisabarro A.G."/>
            <person name="Walton J.D."/>
            <person name="Blanchette R.A."/>
            <person name="Henrissat B."/>
            <person name="Martin F."/>
            <person name="Cullen D."/>
            <person name="Hibbett D.S."/>
            <person name="Grigoriev I.V."/>
        </authorList>
    </citation>
    <scope>NUCLEOTIDE SEQUENCE [LARGE SCALE GENOMIC DNA]</scope>
    <source>
        <strain evidence="7">MUCL 33604</strain>
    </source>
</reference>
<dbReference type="PANTHER" id="PTHR22602:SF0">
    <property type="entry name" value="TRANSFERASE CAF17, MITOCHONDRIAL-RELATED"/>
    <property type="match status" value="1"/>
</dbReference>
<dbReference type="OrthoDB" id="191995at2759"/>
<dbReference type="Pfam" id="PF25455">
    <property type="entry name" value="Beta-barrel_CAF17_C"/>
    <property type="match status" value="1"/>
</dbReference>
<name>A0A067QCX6_9AGAM</name>
<evidence type="ECO:0000313" key="6">
    <source>
        <dbReference type="EMBL" id="KDQ64834.1"/>
    </source>
</evidence>
<evidence type="ECO:0000256" key="4">
    <source>
        <dbReference type="ARBA" id="ARBA00093447"/>
    </source>
</evidence>
<gene>
    <name evidence="6" type="ORF">JAAARDRAFT_145993</name>
</gene>
<feature type="domain" description="CAF17 C-terminal" evidence="5">
    <location>
        <begin position="256"/>
        <end position="362"/>
    </location>
</feature>
<dbReference type="InParanoid" id="A0A067QCX6"/>
<comment type="subcellular location">
    <subcellularLocation>
        <location evidence="1">Mitochondrion</location>
    </subcellularLocation>
</comment>
<dbReference type="HOGENOM" id="CLU_007884_7_0_1"/>
<evidence type="ECO:0000313" key="7">
    <source>
        <dbReference type="Proteomes" id="UP000027265"/>
    </source>
</evidence>
<dbReference type="AlphaFoldDB" id="A0A067QCX6"/>
<dbReference type="Gene3D" id="3.30.1360.120">
    <property type="entry name" value="Probable tRNA modification gtpase trme, domain 1"/>
    <property type="match status" value="1"/>
</dbReference>
<organism evidence="6 7">
    <name type="scientific">Jaapia argillacea MUCL 33604</name>
    <dbReference type="NCBI Taxonomy" id="933084"/>
    <lineage>
        <taxon>Eukaryota</taxon>
        <taxon>Fungi</taxon>
        <taxon>Dikarya</taxon>
        <taxon>Basidiomycota</taxon>
        <taxon>Agaricomycotina</taxon>
        <taxon>Agaricomycetes</taxon>
        <taxon>Agaricomycetidae</taxon>
        <taxon>Jaapiales</taxon>
        <taxon>Jaapiaceae</taxon>
        <taxon>Jaapia</taxon>
    </lineage>
</organism>
<dbReference type="GO" id="GO:0005759">
    <property type="term" value="C:mitochondrial matrix"/>
    <property type="evidence" value="ECO:0007669"/>
    <property type="project" value="TreeGrafter"/>
</dbReference>
<protein>
    <recommendedName>
        <fullName evidence="5">CAF17 C-terminal domain-containing protein</fullName>
    </recommendedName>
</protein>